<evidence type="ECO:0000313" key="3">
    <source>
        <dbReference type="Proteomes" id="UP000011996"/>
    </source>
</evidence>
<accession>M5SEW7</accession>
<comment type="caution">
    <text evidence="2">The sequence shown here is derived from an EMBL/GenBank/DDBJ whole genome shotgun (WGS) entry which is preliminary data.</text>
</comment>
<name>M5SEW7_9BACT</name>
<dbReference type="STRING" id="1263868.RESH_03263"/>
<dbReference type="Proteomes" id="UP000011996">
    <property type="component" value="Unassembled WGS sequence"/>
</dbReference>
<evidence type="ECO:0000313" key="2">
    <source>
        <dbReference type="EMBL" id="EMI26227.1"/>
    </source>
</evidence>
<reference evidence="2 3" key="1">
    <citation type="journal article" date="2013" name="Mar. Genomics">
        <title>Expression of sulfatases in Rhodopirellula baltica and the diversity of sulfatases in the genus Rhodopirellula.</title>
        <authorList>
            <person name="Wegner C.E."/>
            <person name="Richter-Heitmann T."/>
            <person name="Klindworth A."/>
            <person name="Klockow C."/>
            <person name="Richter M."/>
            <person name="Achstetter T."/>
            <person name="Glockner F.O."/>
            <person name="Harder J."/>
        </authorList>
    </citation>
    <scope>NUCLEOTIDE SEQUENCE [LARGE SCALE GENOMIC DNA]</scope>
    <source>
        <strain evidence="2 3">SH398</strain>
    </source>
</reference>
<proteinExistence type="predicted"/>
<feature type="region of interest" description="Disordered" evidence="1">
    <location>
        <begin position="32"/>
        <end position="53"/>
    </location>
</feature>
<evidence type="ECO:0000256" key="1">
    <source>
        <dbReference type="SAM" id="MobiDB-lite"/>
    </source>
</evidence>
<organism evidence="2 3">
    <name type="scientific">Rhodopirellula europaea SH398</name>
    <dbReference type="NCBI Taxonomy" id="1263868"/>
    <lineage>
        <taxon>Bacteria</taxon>
        <taxon>Pseudomonadati</taxon>
        <taxon>Planctomycetota</taxon>
        <taxon>Planctomycetia</taxon>
        <taxon>Pirellulales</taxon>
        <taxon>Pirellulaceae</taxon>
        <taxon>Rhodopirellula</taxon>
    </lineage>
</organism>
<dbReference type="AlphaFoldDB" id="M5SEW7"/>
<protein>
    <submittedName>
        <fullName evidence="2">Uncharacterized protein</fullName>
    </submittedName>
</protein>
<feature type="compositionally biased region" description="Polar residues" evidence="1">
    <location>
        <begin position="44"/>
        <end position="53"/>
    </location>
</feature>
<sequence length="53" mass="5876">MAAKNNDGDTAQTLGKVEAIKFNRLTIEFVAPPNERARNEKRNPLQSPNVRPG</sequence>
<gene>
    <name evidence="2" type="ORF">RESH_03263</name>
</gene>
<dbReference type="EMBL" id="ANOF01000099">
    <property type="protein sequence ID" value="EMI26227.1"/>
    <property type="molecule type" value="Genomic_DNA"/>
</dbReference>